<keyword evidence="3" id="KW-1185">Reference proteome</keyword>
<organism evidence="2 3">
    <name type="scientific">Antarctobacter heliothermus</name>
    <dbReference type="NCBI Taxonomy" id="74033"/>
    <lineage>
        <taxon>Bacteria</taxon>
        <taxon>Pseudomonadati</taxon>
        <taxon>Pseudomonadota</taxon>
        <taxon>Alphaproteobacteria</taxon>
        <taxon>Rhodobacterales</taxon>
        <taxon>Roseobacteraceae</taxon>
        <taxon>Antarctobacter</taxon>
    </lineage>
</organism>
<dbReference type="PANTHER" id="PTHR12110">
    <property type="entry name" value="HYDROXYPYRUVATE ISOMERASE"/>
    <property type="match status" value="1"/>
</dbReference>
<name>A0A222E6G1_9RHOB</name>
<dbReference type="InterPro" id="IPR050312">
    <property type="entry name" value="IolE/XylAMocC-like"/>
</dbReference>
<dbReference type="Pfam" id="PF01261">
    <property type="entry name" value="AP_endonuc_2"/>
    <property type="match status" value="1"/>
</dbReference>
<accession>A0A222E6G1</accession>
<dbReference type="AlphaFoldDB" id="A0A222E6G1"/>
<keyword evidence="2" id="KW-0413">Isomerase</keyword>
<dbReference type="InterPro" id="IPR013022">
    <property type="entry name" value="Xyl_isomerase-like_TIM-brl"/>
</dbReference>
<dbReference type="InterPro" id="IPR036237">
    <property type="entry name" value="Xyl_isomerase-like_sf"/>
</dbReference>
<sequence length="271" mass="29370">MRDYTLGFLSLGAIPAVNVLEVAAKAGFSAAGIRLTGRSKNDAEPTIAGNPTAIKELQDTSKQLGVRISNVTTYHIRPESRIEDYLPVLEATAELGCDKIVAASYDVADDVLVDFFSEYADRANQFGIRIAIEFQPYSGIKTLGQADRIVKLAGRQNVGFLIDAFHLARSGGVPKDLSSIDPDRIYFAQICDASINTPEGMDLITEARSGRLYLGDGALPVEGLLKHLPDNVELEFEIPVVSDKDLSPEKKAQIIFDRTSGYLAGLGHVDK</sequence>
<evidence type="ECO:0000313" key="3">
    <source>
        <dbReference type="Proteomes" id="UP000203589"/>
    </source>
</evidence>
<dbReference type="KEGG" id="aht:ANTHELSMS3_03152"/>
<feature type="domain" description="Xylose isomerase-like TIM barrel" evidence="1">
    <location>
        <begin position="20"/>
        <end position="228"/>
    </location>
</feature>
<dbReference type="Gene3D" id="3.20.20.150">
    <property type="entry name" value="Divalent-metal-dependent TIM barrel enzymes"/>
    <property type="match status" value="1"/>
</dbReference>
<proteinExistence type="predicted"/>
<dbReference type="SUPFAM" id="SSF51658">
    <property type="entry name" value="Xylose isomerase-like"/>
    <property type="match status" value="1"/>
</dbReference>
<gene>
    <name evidence="2" type="ORF">ANTHELSMS3_03152</name>
</gene>
<dbReference type="PANTHER" id="PTHR12110:SF48">
    <property type="entry name" value="BLL3656 PROTEIN"/>
    <property type="match status" value="1"/>
</dbReference>
<protein>
    <submittedName>
        <fullName evidence="2">Inosose isomerase</fullName>
        <ecNumber evidence="2">5.3.99.11</ecNumber>
    </submittedName>
</protein>
<reference evidence="2 3" key="1">
    <citation type="submission" date="2017-07" db="EMBL/GenBank/DDBJ databases">
        <title>Genome Sequence of Antarctobacter heliothermus Strain SMS3 Isolated from a culture of the Diatom Skeletonema marinoi.</title>
        <authorList>
            <person name="Topel M."/>
            <person name="Pinder M.I.M."/>
            <person name="Johansson O.N."/>
            <person name="Kourtchenko O."/>
            <person name="Godhe A."/>
            <person name="Clarke A.K."/>
        </authorList>
    </citation>
    <scope>NUCLEOTIDE SEQUENCE [LARGE SCALE GENOMIC DNA]</scope>
    <source>
        <strain evidence="2 3">SMS3</strain>
    </source>
</reference>
<dbReference type="OrthoDB" id="9072761at2"/>
<dbReference type="EMBL" id="CP022540">
    <property type="protein sequence ID" value="ASP21803.1"/>
    <property type="molecule type" value="Genomic_DNA"/>
</dbReference>
<dbReference type="EC" id="5.3.99.11" evidence="2"/>
<dbReference type="Proteomes" id="UP000203589">
    <property type="component" value="Chromosome"/>
</dbReference>
<evidence type="ECO:0000259" key="1">
    <source>
        <dbReference type="Pfam" id="PF01261"/>
    </source>
</evidence>
<dbReference type="GO" id="GO:0016853">
    <property type="term" value="F:isomerase activity"/>
    <property type="evidence" value="ECO:0007669"/>
    <property type="project" value="UniProtKB-KW"/>
</dbReference>
<dbReference type="RefSeq" id="WP_157733531.1">
    <property type="nucleotide sequence ID" value="NZ_CP022540.1"/>
</dbReference>
<evidence type="ECO:0000313" key="2">
    <source>
        <dbReference type="EMBL" id="ASP21803.1"/>
    </source>
</evidence>